<accession>A0A974SS97</accession>
<reference evidence="2" key="1">
    <citation type="submission" date="2020-11" db="EMBL/GenBank/DDBJ databases">
        <title>Azospira restricta DSM 18626 genome sequence.</title>
        <authorList>
            <person name="Moe W.M."/>
        </authorList>
    </citation>
    <scope>NUCLEOTIDE SEQUENCE</scope>
    <source>
        <strain evidence="2">DSM 18626</strain>
    </source>
</reference>
<keyword evidence="3" id="KW-1185">Reference proteome</keyword>
<evidence type="ECO:0008006" key="4">
    <source>
        <dbReference type="Google" id="ProtNLM"/>
    </source>
</evidence>
<name>A0A974SS97_9RHOO</name>
<dbReference type="EMBL" id="CP064781">
    <property type="protein sequence ID" value="QRJ65447.1"/>
    <property type="molecule type" value="Genomic_DNA"/>
</dbReference>
<feature type="region of interest" description="Disordered" evidence="1">
    <location>
        <begin position="28"/>
        <end position="48"/>
    </location>
</feature>
<dbReference type="AlphaFoldDB" id="A0A974SS97"/>
<feature type="compositionally biased region" description="Low complexity" evidence="1">
    <location>
        <begin position="183"/>
        <end position="196"/>
    </location>
</feature>
<dbReference type="KEGG" id="ares:IWH25_09030"/>
<evidence type="ECO:0000313" key="2">
    <source>
        <dbReference type="EMBL" id="QRJ65447.1"/>
    </source>
</evidence>
<evidence type="ECO:0000256" key="1">
    <source>
        <dbReference type="SAM" id="MobiDB-lite"/>
    </source>
</evidence>
<organism evidence="2 3">
    <name type="scientific">Azospira restricta</name>
    <dbReference type="NCBI Taxonomy" id="404405"/>
    <lineage>
        <taxon>Bacteria</taxon>
        <taxon>Pseudomonadati</taxon>
        <taxon>Pseudomonadota</taxon>
        <taxon>Betaproteobacteria</taxon>
        <taxon>Rhodocyclales</taxon>
        <taxon>Rhodocyclaceae</taxon>
        <taxon>Azospira</taxon>
    </lineage>
</organism>
<proteinExistence type="predicted"/>
<dbReference type="Proteomes" id="UP000663444">
    <property type="component" value="Chromosome"/>
</dbReference>
<protein>
    <recommendedName>
        <fullName evidence="4">Phasin domain-containing protein</fullName>
    </recommendedName>
</protein>
<dbReference type="RefSeq" id="WP_203388977.1">
    <property type="nucleotide sequence ID" value="NZ_CP064781.1"/>
</dbReference>
<gene>
    <name evidence="2" type="ORF">IWH25_09030</name>
</gene>
<feature type="region of interest" description="Disordered" evidence="1">
    <location>
        <begin position="180"/>
        <end position="202"/>
    </location>
</feature>
<sequence>MAVEGDAMPVPDRRPSSVTKHVLTARRIAMPNRQHPPSRRPSLPADADATCRPEDLALAVIEANRRWWALQIEAMEAALAENTQQAKTTLENAATGGDALAGWPQLYERKLQRYSALTHNGFELAAHSIRQLNQLTAQLLTSSLAGFAPPAAAAGADDPAAEAFVERRVAARVIAFADRRRTAQGSDAASAHPAAGARRKAA</sequence>
<evidence type="ECO:0000313" key="3">
    <source>
        <dbReference type="Proteomes" id="UP000663444"/>
    </source>
</evidence>